<dbReference type="PRINTS" id="PR00035">
    <property type="entry name" value="HTHGNTR"/>
</dbReference>
<evidence type="ECO:0000313" key="6">
    <source>
        <dbReference type="Proteomes" id="UP000293342"/>
    </source>
</evidence>
<keyword evidence="6" id="KW-1185">Reference proteome</keyword>
<dbReference type="SUPFAM" id="SSF46785">
    <property type="entry name" value="Winged helix' DNA-binding domain"/>
    <property type="match status" value="1"/>
</dbReference>
<dbReference type="GO" id="GO:0003677">
    <property type="term" value="F:DNA binding"/>
    <property type="evidence" value="ECO:0007669"/>
    <property type="project" value="UniProtKB-KW"/>
</dbReference>
<dbReference type="InterPro" id="IPR000524">
    <property type="entry name" value="Tscrpt_reg_HTH_GntR"/>
</dbReference>
<dbReference type="SMART" id="SM00895">
    <property type="entry name" value="FCD"/>
    <property type="match status" value="1"/>
</dbReference>
<organism evidence="5 6">
    <name type="scientific">Kribbella capetownensis</name>
    <dbReference type="NCBI Taxonomy" id="1572659"/>
    <lineage>
        <taxon>Bacteria</taxon>
        <taxon>Bacillati</taxon>
        <taxon>Actinomycetota</taxon>
        <taxon>Actinomycetes</taxon>
        <taxon>Propionibacteriales</taxon>
        <taxon>Kribbellaceae</taxon>
        <taxon>Kribbella</taxon>
    </lineage>
</organism>
<dbReference type="CDD" id="cd07377">
    <property type="entry name" value="WHTH_GntR"/>
    <property type="match status" value="1"/>
</dbReference>
<keyword evidence="2" id="KW-0238">DNA-binding</keyword>
<dbReference type="SMART" id="SM00345">
    <property type="entry name" value="HTH_GNTR"/>
    <property type="match status" value="1"/>
</dbReference>
<reference evidence="5 6" key="1">
    <citation type="submission" date="2019-02" db="EMBL/GenBank/DDBJ databases">
        <title>Kribbella capetownensis sp. nov. and Kribbella speibonae sp. nov., isolated from soil.</title>
        <authorList>
            <person name="Curtis S.M."/>
            <person name="Norton I."/>
            <person name="Everest G.J."/>
            <person name="Meyers P.R."/>
        </authorList>
    </citation>
    <scope>NUCLEOTIDE SEQUENCE [LARGE SCALE GENOMIC DNA]</scope>
    <source>
        <strain evidence="5 6">YM53</strain>
    </source>
</reference>
<dbReference type="GO" id="GO:0003700">
    <property type="term" value="F:DNA-binding transcription factor activity"/>
    <property type="evidence" value="ECO:0007669"/>
    <property type="project" value="InterPro"/>
</dbReference>
<dbReference type="Gene3D" id="1.20.120.530">
    <property type="entry name" value="GntR ligand-binding domain-like"/>
    <property type="match status" value="1"/>
</dbReference>
<dbReference type="OrthoDB" id="9784718at2"/>
<dbReference type="InterPro" id="IPR036388">
    <property type="entry name" value="WH-like_DNA-bd_sf"/>
</dbReference>
<gene>
    <name evidence="5" type="ORF">E0H75_32390</name>
</gene>
<sequence>MALRFYGSGAAAVFAPLETLSRSELVERRLTDAIALGLLPDSEQLPGESDLAGIFGVSTTTVREALSSLRLRGLIHTRRGRGGGSFVRAQEEMSAAIVRDRLEELSLAQLRDLGDHYSAIAGTAARLAAERATPDDVQRLGVVCDSLENAEGLGARRRADAQFHIEVAATAQSTRLYRAEVSLQAEVGTLLWLAFGDDESHRRTVQSCRDVVAAIERTNGDAARTAAEERVADSTARLIDLRLALED</sequence>
<accession>A0A4R0JEK7</accession>
<feature type="domain" description="HTH gntR-type" evidence="4">
    <location>
        <begin position="20"/>
        <end position="90"/>
    </location>
</feature>
<proteinExistence type="predicted"/>
<dbReference type="Proteomes" id="UP000293342">
    <property type="component" value="Unassembled WGS sequence"/>
</dbReference>
<evidence type="ECO:0000313" key="5">
    <source>
        <dbReference type="EMBL" id="TCC45201.1"/>
    </source>
</evidence>
<dbReference type="InterPro" id="IPR011711">
    <property type="entry name" value="GntR_C"/>
</dbReference>
<dbReference type="Gene3D" id="1.10.10.10">
    <property type="entry name" value="Winged helix-like DNA-binding domain superfamily/Winged helix DNA-binding domain"/>
    <property type="match status" value="1"/>
</dbReference>
<comment type="caution">
    <text evidence="5">The sequence shown here is derived from an EMBL/GenBank/DDBJ whole genome shotgun (WGS) entry which is preliminary data.</text>
</comment>
<dbReference type="Pfam" id="PF07729">
    <property type="entry name" value="FCD"/>
    <property type="match status" value="1"/>
</dbReference>
<dbReference type="SUPFAM" id="SSF48008">
    <property type="entry name" value="GntR ligand-binding domain-like"/>
    <property type="match status" value="1"/>
</dbReference>
<dbReference type="InterPro" id="IPR036390">
    <property type="entry name" value="WH_DNA-bd_sf"/>
</dbReference>
<dbReference type="AlphaFoldDB" id="A0A4R0JEK7"/>
<evidence type="ECO:0000259" key="4">
    <source>
        <dbReference type="PROSITE" id="PS50949"/>
    </source>
</evidence>
<dbReference type="PANTHER" id="PTHR43537:SF5">
    <property type="entry name" value="UXU OPERON TRANSCRIPTIONAL REGULATOR"/>
    <property type="match status" value="1"/>
</dbReference>
<dbReference type="EMBL" id="SJKD01000008">
    <property type="protein sequence ID" value="TCC45201.1"/>
    <property type="molecule type" value="Genomic_DNA"/>
</dbReference>
<name>A0A4R0JEK7_9ACTN</name>
<keyword evidence="3" id="KW-0804">Transcription</keyword>
<dbReference type="PANTHER" id="PTHR43537">
    <property type="entry name" value="TRANSCRIPTIONAL REGULATOR, GNTR FAMILY"/>
    <property type="match status" value="1"/>
</dbReference>
<evidence type="ECO:0000256" key="3">
    <source>
        <dbReference type="ARBA" id="ARBA00023163"/>
    </source>
</evidence>
<dbReference type="RefSeq" id="WP_131517628.1">
    <property type="nucleotide sequence ID" value="NZ_SJKD01000008.1"/>
</dbReference>
<protein>
    <submittedName>
        <fullName evidence="5">FadR family transcriptional regulator</fullName>
    </submittedName>
</protein>
<evidence type="ECO:0000256" key="1">
    <source>
        <dbReference type="ARBA" id="ARBA00023015"/>
    </source>
</evidence>
<dbReference type="PROSITE" id="PS50949">
    <property type="entry name" value="HTH_GNTR"/>
    <property type="match status" value="1"/>
</dbReference>
<dbReference type="Pfam" id="PF00392">
    <property type="entry name" value="GntR"/>
    <property type="match status" value="1"/>
</dbReference>
<dbReference type="InterPro" id="IPR008920">
    <property type="entry name" value="TF_FadR/GntR_C"/>
</dbReference>
<keyword evidence="1" id="KW-0805">Transcription regulation</keyword>
<evidence type="ECO:0000256" key="2">
    <source>
        <dbReference type="ARBA" id="ARBA00023125"/>
    </source>
</evidence>